<dbReference type="Proteomes" id="UP000261166">
    <property type="component" value="Unassembled WGS sequence"/>
</dbReference>
<evidence type="ECO:0000313" key="5">
    <source>
        <dbReference type="EMBL" id="RGE70762.1"/>
    </source>
</evidence>
<dbReference type="AlphaFoldDB" id="A0A3E3IUM4"/>
<dbReference type="GO" id="GO:0000150">
    <property type="term" value="F:DNA strand exchange activity"/>
    <property type="evidence" value="ECO:0007669"/>
    <property type="project" value="InterPro"/>
</dbReference>
<dbReference type="RefSeq" id="WP_021639576.1">
    <property type="nucleotide sequence ID" value="NZ_QVLU01000014.1"/>
</dbReference>
<dbReference type="InterPro" id="IPR050639">
    <property type="entry name" value="SSR_resolvase"/>
</dbReference>
<proteinExistence type="predicted"/>
<dbReference type="OrthoDB" id="9781670at2"/>
<reference evidence="5 7" key="1">
    <citation type="submission" date="2018-08" db="EMBL/GenBank/DDBJ databases">
        <title>A genome reference for cultivated species of the human gut microbiota.</title>
        <authorList>
            <person name="Zou Y."/>
            <person name="Xue W."/>
            <person name="Luo G."/>
        </authorList>
    </citation>
    <scope>NUCLEOTIDE SEQUENCE [LARGE SCALE GENOMIC DNA]</scope>
    <source>
        <strain evidence="5 7">AF26-4BH</strain>
        <strain evidence="4">TF05-5AC</strain>
    </source>
</reference>
<dbReference type="CDD" id="cd00338">
    <property type="entry name" value="Ser_Recombinase"/>
    <property type="match status" value="1"/>
</dbReference>
<evidence type="ECO:0000256" key="2">
    <source>
        <dbReference type="ARBA" id="ARBA00023172"/>
    </source>
</evidence>
<evidence type="ECO:0000313" key="4">
    <source>
        <dbReference type="EMBL" id="RGE56588.1"/>
    </source>
</evidence>
<accession>A0A3E3IUM4</accession>
<evidence type="ECO:0000313" key="6">
    <source>
        <dbReference type="Proteomes" id="UP000260812"/>
    </source>
</evidence>
<dbReference type="PANTHER" id="PTHR30461:SF2">
    <property type="entry name" value="SERINE RECOMBINASE PINE-RELATED"/>
    <property type="match status" value="1"/>
</dbReference>
<evidence type="ECO:0000313" key="7">
    <source>
        <dbReference type="Proteomes" id="UP000261166"/>
    </source>
</evidence>
<protein>
    <recommendedName>
        <fullName evidence="3">Resolvase/invertase-type recombinase catalytic domain-containing protein</fullName>
    </recommendedName>
</protein>
<dbReference type="EMBL" id="QVLV01000023">
    <property type="protein sequence ID" value="RGE56588.1"/>
    <property type="molecule type" value="Genomic_DNA"/>
</dbReference>
<keyword evidence="2" id="KW-0233">DNA recombination</keyword>
<dbReference type="GO" id="GO:0003677">
    <property type="term" value="F:DNA binding"/>
    <property type="evidence" value="ECO:0007669"/>
    <property type="project" value="UniProtKB-KW"/>
</dbReference>
<feature type="domain" description="Resolvase/invertase-type recombinase catalytic" evidence="3">
    <location>
        <begin position="16"/>
        <end position="143"/>
    </location>
</feature>
<keyword evidence="6" id="KW-1185">Reference proteome</keyword>
<sequence>MMLQTNEKDNKKIEYIALYCRVDSANSQVNTLGILTQKKRLALWAEQQGFTPEQIIYLVDSGFSGRTLDRPGIQKFLSGDRKYAIMAAMDFSRFSRDLFLADELIDYADTQGTTLYVLNQDISLNQWKRERDQRLYALLKGGAAQ</sequence>
<dbReference type="EMBL" id="QVLU01000014">
    <property type="protein sequence ID" value="RGE70762.1"/>
    <property type="molecule type" value="Genomic_DNA"/>
</dbReference>
<name>A0A3E3IUM4_9FIRM</name>
<evidence type="ECO:0000256" key="1">
    <source>
        <dbReference type="ARBA" id="ARBA00023125"/>
    </source>
</evidence>
<gene>
    <name evidence="5" type="ORF">DWY69_16290</name>
    <name evidence="4" type="ORF">DXC51_23400</name>
</gene>
<dbReference type="SUPFAM" id="SSF53041">
    <property type="entry name" value="Resolvase-like"/>
    <property type="match status" value="1"/>
</dbReference>
<dbReference type="InterPro" id="IPR006119">
    <property type="entry name" value="Resolv_N"/>
</dbReference>
<dbReference type="Proteomes" id="UP000260812">
    <property type="component" value="Unassembled WGS sequence"/>
</dbReference>
<dbReference type="SMART" id="SM00857">
    <property type="entry name" value="Resolvase"/>
    <property type="match status" value="1"/>
</dbReference>
<keyword evidence="1" id="KW-0238">DNA-binding</keyword>
<comment type="caution">
    <text evidence="5">The sequence shown here is derived from an EMBL/GenBank/DDBJ whole genome shotgun (WGS) entry which is preliminary data.</text>
</comment>
<dbReference type="Gene3D" id="3.40.50.1390">
    <property type="entry name" value="Resolvase, N-terminal catalytic domain"/>
    <property type="match status" value="1"/>
</dbReference>
<evidence type="ECO:0000259" key="3">
    <source>
        <dbReference type="SMART" id="SM00857"/>
    </source>
</evidence>
<dbReference type="InterPro" id="IPR036162">
    <property type="entry name" value="Resolvase-like_N_sf"/>
</dbReference>
<dbReference type="PANTHER" id="PTHR30461">
    <property type="entry name" value="DNA-INVERTASE FROM LAMBDOID PROPHAGE"/>
    <property type="match status" value="1"/>
</dbReference>
<organism evidence="5 7">
    <name type="scientific">Eisenbergiella massiliensis</name>
    <dbReference type="NCBI Taxonomy" id="1720294"/>
    <lineage>
        <taxon>Bacteria</taxon>
        <taxon>Bacillati</taxon>
        <taxon>Bacillota</taxon>
        <taxon>Clostridia</taxon>
        <taxon>Lachnospirales</taxon>
        <taxon>Lachnospiraceae</taxon>
        <taxon>Eisenbergiella</taxon>
    </lineage>
</organism>
<dbReference type="Pfam" id="PF00239">
    <property type="entry name" value="Resolvase"/>
    <property type="match status" value="1"/>
</dbReference>